<dbReference type="Pfam" id="PF21070">
    <property type="entry name" value="IcmF_helical"/>
    <property type="match status" value="1"/>
</dbReference>
<dbReference type="InterPro" id="IPR010623">
    <property type="entry name" value="IcmF_C"/>
</dbReference>
<dbReference type="SUPFAM" id="SSF52540">
    <property type="entry name" value="P-loop containing nucleoside triphosphate hydrolases"/>
    <property type="match status" value="1"/>
</dbReference>
<dbReference type="EMBL" id="CP060811">
    <property type="protein sequence ID" value="QQN89478.1"/>
    <property type="molecule type" value="Genomic_DNA"/>
</dbReference>
<evidence type="ECO:0000259" key="6">
    <source>
        <dbReference type="Pfam" id="PF21070"/>
    </source>
</evidence>
<dbReference type="InterPro" id="IPR025743">
    <property type="entry name" value="TssM1_N"/>
</dbReference>
<proteinExistence type="predicted"/>
<dbReference type="InterPro" id="IPR048677">
    <property type="entry name" value="TssM1_hel"/>
</dbReference>
<evidence type="ECO:0000259" key="3">
    <source>
        <dbReference type="Pfam" id="PF06744"/>
    </source>
</evidence>
<feature type="domain" description="Type VI secretion system IcmF C-terminal" evidence="3">
    <location>
        <begin position="1113"/>
        <end position="1203"/>
    </location>
</feature>
<keyword evidence="2" id="KW-0472">Membrane</keyword>
<sequence>MNTLIYTVLGYVWQYVTHPKVIMALSFLVVLISMKNTVSDRVFWSLAAVYITVLVGWGIYELIQRYRHGKKGKALAEAMSKNAEAENKYKNKEELQLINQQMKQSIQLLRKSKLGDRKGNAALYELPWYMVIGNPAAGKSSAIYHSGLNFPFEETHRKTVSAGLSGTRNCDWFFSTDGVLLDTAGRYSVYSEDHSEWLGFLNILKKSRSKAPINGLIVIVSIAELVSQSPDKSIQLAKKLRARIQDLTERLEVVTPVYLIFSKMDLIAGFTEFFDCYSEHEFNQTWGATLAYDPQSSENAVQLFEKHYNILYGGLKNVSHTHLSRRHSQYISPSVMTFPLEFKSLKPVLRTFISALFQENPYQFKPVFRGFYFTSALQEGTIESPKTEQIAEDFHLIQSEDAEFGLPTRSISQDHGYFLKNLFSEVILKDKNLVKQQINPLRKRQRFIGFIGTLLTVAIVLSLWIWSYRNNQQLMSEIQTDLNKVVQLHQQSGHELSTQLDSLLILQDHLQQLDQYEQQLPYKYSFGLYQGDQIRKQLETEYLKGIELLVLQPTQQNIAQYLQQLKLNEAHLKANYINVPVQQTVQVQQVISEPSEQNPQDAYNALKTYLMLSNRQYIEAGHLSDQVTRFWRSWLDIHRGEMPRAEMIQKAEQLLSYAMTLTNHQHFPQLNSDAVLVEQSRQILTAITTGVSARDRVYNEIKMRASVRYPTLTLKQILEQDTQSTMLGSYAIPGFFSYQAWNEYVQPAIEKAAQNPTESKDWVLNVSKSDDLSFSGSPEQIRKQLTEMYKKEYIAEWRKFLNGIHYIKATDMDQQIRRMDILGETEHSPIRILLQRVAKETSWDNPMIQAELAMPQKGFMAWFKRKILRRDEASLAQNTAAHLSQGMIAQDFQVLYQIVRQRDDLQNKSLLDEYLVLLGKMRSQFNDLKSSGDIGPASMALLRQTIHEQNSIFNLSQKFVTEKMSTGSQELDQQILQKILVAPLTQAFSSLMPPAQAEINKLWQIHAYQPFNNSLAHKYPFSSQASLQATTAEINQIFGENGSIARFVKEYLDPLVIRRGYQLTSKTWQDLGVGLNPAFVSNFQNYVAPVHGVATGELNQSSNRAISSNQSNFQFYPLENPNVLSYSIEIDGQHMQFENGIQQWVNFIWPNPGTIPGARISVVDLEGKTHTIFDEPGEYGINRLIDSAQRQQKGNIFEMVWQSKAQPSLAVKVNFRLVSGDTSSSIAGGAGYHNLQLVDQVMSNKAVRVVAAQSATNNGQLTSSLTTATSQQKLEATAP</sequence>
<evidence type="ECO:0000313" key="7">
    <source>
        <dbReference type="EMBL" id="QQN89478.1"/>
    </source>
</evidence>
<accession>A0A7T7WKQ2</accession>
<feature type="transmembrane region" description="Helical" evidence="2">
    <location>
        <begin position="44"/>
        <end position="63"/>
    </location>
</feature>
<gene>
    <name evidence="7" type="primary">tssM</name>
    <name evidence="7" type="ORF">IAQ69_07465</name>
</gene>
<feature type="domain" description="IcmF-related" evidence="4">
    <location>
        <begin position="500"/>
        <end position="842"/>
    </location>
</feature>
<protein>
    <submittedName>
        <fullName evidence="7">Type VI secretion system membrane subunit TssM</fullName>
    </submittedName>
</protein>
<dbReference type="AlphaFoldDB" id="A0A7T7WKQ2"/>
<dbReference type="InterPro" id="IPR027417">
    <property type="entry name" value="P-loop_NTPase"/>
</dbReference>
<evidence type="ECO:0000256" key="1">
    <source>
        <dbReference type="SAM" id="Coils"/>
    </source>
</evidence>
<feature type="domain" description="Type VI secretion system component TssM1 helical" evidence="6">
    <location>
        <begin position="994"/>
        <end position="1084"/>
    </location>
</feature>
<dbReference type="InterPro" id="IPR017731">
    <property type="entry name" value="TssM1-like"/>
</dbReference>
<dbReference type="PANTHER" id="PTHR36153:SF1">
    <property type="entry name" value="TYPE VI SECRETION SYSTEM COMPONENT TSSM1"/>
    <property type="match status" value="1"/>
</dbReference>
<keyword evidence="2" id="KW-0812">Transmembrane</keyword>
<dbReference type="InterPro" id="IPR053156">
    <property type="entry name" value="T6SS_TssM-like"/>
</dbReference>
<feature type="transmembrane region" description="Helical" evidence="2">
    <location>
        <begin position="12"/>
        <end position="32"/>
    </location>
</feature>
<keyword evidence="1" id="KW-0175">Coiled coil</keyword>
<feature type="coiled-coil region" evidence="1">
    <location>
        <begin position="75"/>
        <end position="112"/>
    </location>
</feature>
<evidence type="ECO:0000259" key="4">
    <source>
        <dbReference type="Pfam" id="PF06761"/>
    </source>
</evidence>
<dbReference type="RefSeq" id="WP_200230775.1">
    <property type="nucleotide sequence ID" value="NZ_CP060811.1"/>
</dbReference>
<evidence type="ECO:0000256" key="2">
    <source>
        <dbReference type="SAM" id="Phobius"/>
    </source>
</evidence>
<evidence type="ECO:0000259" key="5">
    <source>
        <dbReference type="Pfam" id="PF14331"/>
    </source>
</evidence>
<dbReference type="Pfam" id="PF14331">
    <property type="entry name" value="IcmF-related_N"/>
    <property type="match status" value="1"/>
</dbReference>
<feature type="transmembrane region" description="Helical" evidence="2">
    <location>
        <begin position="447"/>
        <end position="466"/>
    </location>
</feature>
<organism evidence="7 8">
    <name type="scientific">Acinetobacter variabilis</name>
    <dbReference type="NCBI Taxonomy" id="70346"/>
    <lineage>
        <taxon>Bacteria</taxon>
        <taxon>Pseudomonadati</taxon>
        <taxon>Pseudomonadota</taxon>
        <taxon>Gammaproteobacteria</taxon>
        <taxon>Moraxellales</taxon>
        <taxon>Moraxellaceae</taxon>
        <taxon>Acinetobacter</taxon>
    </lineage>
</organism>
<dbReference type="Proteomes" id="UP000596079">
    <property type="component" value="Chromosome"/>
</dbReference>
<reference evidence="7 8" key="1">
    <citation type="submission" date="2020-08" db="EMBL/GenBank/DDBJ databases">
        <title>Emergence of ISAba1-mediated novel tet(X) in Acinetobacter variabilis from a chicken farm.</title>
        <authorList>
            <person name="Peng K."/>
            <person name="Li R."/>
        </authorList>
    </citation>
    <scope>NUCLEOTIDE SEQUENCE [LARGE SCALE GENOMIC DNA]</scope>
    <source>
        <strain evidence="7 8">XM9F202-2</strain>
    </source>
</reference>
<feature type="domain" description="Type VI secretion system component TssM1 N-terminal" evidence="5">
    <location>
        <begin position="191"/>
        <end position="447"/>
    </location>
</feature>
<evidence type="ECO:0000313" key="8">
    <source>
        <dbReference type="Proteomes" id="UP000596079"/>
    </source>
</evidence>
<name>A0A7T7WKQ2_9GAMM</name>
<dbReference type="InterPro" id="IPR009612">
    <property type="entry name" value="IcmF-rel"/>
</dbReference>
<dbReference type="Pfam" id="PF06761">
    <property type="entry name" value="IcmF-related"/>
    <property type="match status" value="1"/>
</dbReference>
<dbReference type="PANTHER" id="PTHR36153">
    <property type="entry name" value="INNER MEMBRANE PROTEIN-RELATED"/>
    <property type="match status" value="1"/>
</dbReference>
<keyword evidence="2" id="KW-1133">Transmembrane helix</keyword>
<dbReference type="NCBIfam" id="TIGR03348">
    <property type="entry name" value="VI_IcmF"/>
    <property type="match status" value="1"/>
</dbReference>
<dbReference type="Pfam" id="PF06744">
    <property type="entry name" value="IcmF_C"/>
    <property type="match status" value="1"/>
</dbReference>